<dbReference type="InterPro" id="IPR035974">
    <property type="entry name" value="Rap/Ran-GAP_sf"/>
</dbReference>
<sequence length="1306" mass="146681">MFARKAKSADVTTSLQRFADLHRDCASRAKHLKLALDALCVQEKRQFIDDYSFETFHLVDELLLQGDLTQAGQAVLEAQSALWILEQLLCLAPELVGSGWQKHAIEFVLKKALFPHNLLAVRKIAIRLFLLWYQSLALYNNTGPQLDSVFQSLLPHFPLRNGSSTETILQNYCEAVGGVNGPGPIRSSPLINNPNNTMPTVKDKAQLLQMYLDKFLEYCTRETVRLEWSDESKRLDCAKFIVDRVIVLYIYETFPDIESNGVDIYGGWEGTEEHTGMRDTADPIIIARYWLIRWMTVIASSSPNESPSTGQALYKQALFSSRKATNTLLTLMKEAVSLPLPCWSVILKVFELMRSWLLQREIAAFVSNSSVSQESLSLLLIHFLTSFFHSPYLIACGDRLKSAIDLTQSLLQTARDLSNPVTTLSYPLSARFWCELIKSLADGIRVVTCRSDAYGRATSGVLVQNLLVVIVFVRAIRGIEIEERIWDDVLLVFQSGCWVQMIEQWSRVVDTVTRALILNVFEVDISPVNSLQSSSQSAIRRDRNEESMMNRNDADDLSIDIASEDSRSETETSVDDENAQINSVVQSAGDSTVWLRVWMRIVNLVSPLHAAHSELSIQTISRTIATLLRVSGTDSLVHWICARLLLLPQQAQASCVPAFCAVLSSSNPPPLIQAHIIVALTRALTTCEQCDAVLENMPSMSHEHLAALAKPTLGALSQLIKQLNYSARSIQVAALLAPDHSAAETLLLNLVSLNSSEISLQSHALALNALALLVIERADTTLMLDVLSRVRQLRGASRLLHLFCSDLHQLVRLSRTDKLIELLERTLEIVNEECWAGELVWQGVSLSLNEKHIRRALLERVINDKRKCLEGMLLTYAHQFPLTSFSLSQSNSIEYCSKNHTNGEQLTSGRIFIDHKAAILSMDNEDTLRLTCRTAVGKHCWKFNDLRETSHRSSSVNKWLRKLATRPRNVAVRKESVLRTPTSDPFMGLPQLPGALETEPIECSDMYSFIQQNRRVLVDLCGAGGSTSIQRSIIDELYQHQPQATSSQKTLVDDNLSLWRSVVSDFRLVSAVRQVPQNYARDLRHLDQTLSREVHKVAVIYVAKGQEDKNTILANDAGSEAFEKFVSGLGWMVQIGRRHQGYTGGLSGETIAPYFASGNTEVIFHVSTMLNGDVTQKLKHLGNDEVHVVWSEHDRAYRRDTIATRFCDVLLVLYQMSALLVRVRIETQRPLEFGPLFDGAHVHISQLPHLVRDTVLNASRAYRIAQQDFARPLHHREKVFNQSRQQLIQLPISASISQIYVPSLKS</sequence>
<dbReference type="OrthoDB" id="19311at2759"/>
<dbReference type="EMBL" id="UYRR01031192">
    <property type="protein sequence ID" value="VDK47411.1"/>
    <property type="molecule type" value="Genomic_DNA"/>
</dbReference>
<accession>A0A0M3JXB9</accession>
<name>A0A0M3JXB9_ANISI</name>
<dbReference type="PANTHER" id="PTHR10063:SF11">
    <property type="entry name" value="RHO GTPASE-ACTIVATING PROTEIN CG5521-RELATED"/>
    <property type="match status" value="1"/>
</dbReference>
<reference evidence="6" key="1">
    <citation type="submission" date="2017-02" db="UniProtKB">
        <authorList>
            <consortium name="WormBaseParasite"/>
        </authorList>
    </citation>
    <scope>IDENTIFICATION</scope>
</reference>
<dbReference type="PROSITE" id="PS50085">
    <property type="entry name" value="RAPGAP"/>
    <property type="match status" value="1"/>
</dbReference>
<protein>
    <submittedName>
        <fullName evidence="6">Rap-GAP domain-containing protein</fullName>
    </submittedName>
</protein>
<dbReference type="GO" id="GO:0005737">
    <property type="term" value="C:cytoplasm"/>
    <property type="evidence" value="ECO:0007669"/>
    <property type="project" value="TreeGrafter"/>
</dbReference>
<dbReference type="PANTHER" id="PTHR10063">
    <property type="entry name" value="TUBERIN"/>
    <property type="match status" value="1"/>
</dbReference>
<reference evidence="4 5" key="2">
    <citation type="submission" date="2018-11" db="EMBL/GenBank/DDBJ databases">
        <authorList>
            <consortium name="Pathogen Informatics"/>
        </authorList>
    </citation>
    <scope>NUCLEOTIDE SEQUENCE [LARGE SCALE GENOMIC DNA]</scope>
</reference>
<dbReference type="SUPFAM" id="SSF111347">
    <property type="entry name" value="Rap/Ran-GAP"/>
    <property type="match status" value="1"/>
</dbReference>
<dbReference type="FunFam" id="3.40.50.11210:FF:000001">
    <property type="entry name" value="Ral GTPase-activating protein subunit alpha-1 isoform 1"/>
    <property type="match status" value="1"/>
</dbReference>
<evidence type="ECO:0000256" key="1">
    <source>
        <dbReference type="ARBA" id="ARBA00022468"/>
    </source>
</evidence>
<evidence type="ECO:0000313" key="6">
    <source>
        <dbReference type="WBParaSite" id="ASIM_0001298601-mRNA-1"/>
    </source>
</evidence>
<feature type="region of interest" description="Disordered" evidence="2">
    <location>
        <begin position="560"/>
        <end position="581"/>
    </location>
</feature>
<dbReference type="GO" id="GO:0005634">
    <property type="term" value="C:nucleus"/>
    <property type="evidence" value="ECO:0007669"/>
    <property type="project" value="InterPro"/>
</dbReference>
<keyword evidence="5" id="KW-1185">Reference proteome</keyword>
<dbReference type="InterPro" id="IPR000331">
    <property type="entry name" value="Rap/Ran_GAP_dom"/>
</dbReference>
<keyword evidence="1" id="KW-0343">GTPase activation</keyword>
<dbReference type="GO" id="GO:0051056">
    <property type="term" value="P:regulation of small GTPase mediated signal transduction"/>
    <property type="evidence" value="ECO:0007669"/>
    <property type="project" value="InterPro"/>
</dbReference>
<evidence type="ECO:0000313" key="5">
    <source>
        <dbReference type="Proteomes" id="UP000267096"/>
    </source>
</evidence>
<feature type="domain" description="Rap-GAP" evidence="3">
    <location>
        <begin position="1083"/>
        <end position="1287"/>
    </location>
</feature>
<evidence type="ECO:0000256" key="2">
    <source>
        <dbReference type="SAM" id="MobiDB-lite"/>
    </source>
</evidence>
<proteinExistence type="predicted"/>
<evidence type="ECO:0000313" key="4">
    <source>
        <dbReference type="EMBL" id="VDK47411.1"/>
    </source>
</evidence>
<dbReference type="WBParaSite" id="ASIM_0001298601-mRNA-1">
    <property type="protein sequence ID" value="ASIM_0001298601-mRNA-1"/>
    <property type="gene ID" value="ASIM_0001298601"/>
</dbReference>
<gene>
    <name evidence="4" type="ORF">ASIM_LOCUS12452</name>
</gene>
<organism evidence="6">
    <name type="scientific">Anisakis simplex</name>
    <name type="common">Herring worm</name>
    <dbReference type="NCBI Taxonomy" id="6269"/>
    <lineage>
        <taxon>Eukaryota</taxon>
        <taxon>Metazoa</taxon>
        <taxon>Ecdysozoa</taxon>
        <taxon>Nematoda</taxon>
        <taxon>Chromadorea</taxon>
        <taxon>Rhabditida</taxon>
        <taxon>Spirurina</taxon>
        <taxon>Ascaridomorpha</taxon>
        <taxon>Ascaridoidea</taxon>
        <taxon>Anisakidae</taxon>
        <taxon>Anisakis</taxon>
        <taxon>Anisakis simplex complex</taxon>
    </lineage>
</organism>
<dbReference type="GO" id="GO:0005096">
    <property type="term" value="F:GTPase activator activity"/>
    <property type="evidence" value="ECO:0007669"/>
    <property type="project" value="UniProtKB-KW"/>
</dbReference>
<dbReference type="Proteomes" id="UP000267096">
    <property type="component" value="Unassembled WGS sequence"/>
</dbReference>
<dbReference type="InterPro" id="IPR027107">
    <property type="entry name" value="Tuberin/Ral-act_asu"/>
</dbReference>
<evidence type="ECO:0000259" key="3">
    <source>
        <dbReference type="PROSITE" id="PS50085"/>
    </source>
</evidence>
<dbReference type="Pfam" id="PF02145">
    <property type="entry name" value="Rap_GAP"/>
    <property type="match status" value="1"/>
</dbReference>
<dbReference type="Gene3D" id="3.40.50.11210">
    <property type="entry name" value="Rap/Ran-GAP"/>
    <property type="match status" value="1"/>
</dbReference>